<evidence type="ECO:0000313" key="2">
    <source>
        <dbReference type="Proteomes" id="UP001629953"/>
    </source>
</evidence>
<comment type="caution">
    <text evidence="1">The sequence shown here is derived from an EMBL/GenBank/DDBJ whole genome shotgun (WGS) entry which is preliminary data.</text>
</comment>
<dbReference type="RefSeq" id="WP_408622939.1">
    <property type="nucleotide sequence ID" value="NZ_JBEQCT010000002.1"/>
</dbReference>
<name>A0ABW9G5S9_9GAMM</name>
<protein>
    <submittedName>
        <fullName evidence="1">Uncharacterized protein</fullName>
    </submittedName>
</protein>
<evidence type="ECO:0000313" key="1">
    <source>
        <dbReference type="EMBL" id="MFM2484754.1"/>
    </source>
</evidence>
<dbReference type="EMBL" id="JBEQCT010000002">
    <property type="protein sequence ID" value="MFM2484754.1"/>
    <property type="molecule type" value="Genomic_DNA"/>
</dbReference>
<proteinExistence type="predicted"/>
<gene>
    <name evidence="1" type="ORF">ABUE30_06695</name>
</gene>
<reference evidence="1 2" key="1">
    <citation type="journal article" date="2013" name="Int. J. Syst. Evol. Microbiol.">
        <title>Celerinatantimonas yamalensis sp. nov., a cold-adapted diazotrophic bacterium from a cold permafrost brine.</title>
        <authorList>
            <person name="Shcherbakova V."/>
            <person name="Chuvilskaya N."/>
            <person name="Rivkina E."/>
            <person name="Demidov N."/>
            <person name="Uchaeva V."/>
            <person name="Suetin S."/>
            <person name="Suzina N."/>
            <person name="Gilichinsky D."/>
        </authorList>
    </citation>
    <scope>NUCLEOTIDE SEQUENCE [LARGE SCALE GENOMIC DNA]</scope>
    <source>
        <strain evidence="1 2">C7</strain>
    </source>
</reference>
<accession>A0ABW9G5S9</accession>
<organism evidence="1 2">
    <name type="scientific">Celerinatantimonas yamalensis</name>
    <dbReference type="NCBI Taxonomy" id="559956"/>
    <lineage>
        <taxon>Bacteria</taxon>
        <taxon>Pseudomonadati</taxon>
        <taxon>Pseudomonadota</taxon>
        <taxon>Gammaproteobacteria</taxon>
        <taxon>Celerinatantimonadaceae</taxon>
        <taxon>Celerinatantimonas</taxon>
    </lineage>
</organism>
<dbReference type="Proteomes" id="UP001629953">
    <property type="component" value="Unassembled WGS sequence"/>
</dbReference>
<keyword evidence="2" id="KW-1185">Reference proteome</keyword>
<sequence>MYTIRDILRPLLELDFAAKARWIVALFACLEHEMDIAYYQKILLGIPAFMG</sequence>